<dbReference type="GeneID" id="89335924"/>
<dbReference type="GO" id="GO:0005524">
    <property type="term" value="F:ATP binding"/>
    <property type="evidence" value="ECO:0007669"/>
    <property type="project" value="UniProtKB-KW"/>
</dbReference>
<evidence type="ECO:0000313" key="3">
    <source>
        <dbReference type="Proteomes" id="UP001432202"/>
    </source>
</evidence>
<dbReference type="Proteomes" id="UP001432202">
    <property type="component" value="Chromosome"/>
</dbReference>
<dbReference type="AlphaFoldDB" id="A0AAX4L4X7"/>
<dbReference type="Gene3D" id="1.10.8.60">
    <property type="match status" value="1"/>
</dbReference>
<dbReference type="Pfam" id="PF01637">
    <property type="entry name" value="ATPase_2"/>
    <property type="match status" value="1"/>
</dbReference>
<dbReference type="SUPFAM" id="SSF52540">
    <property type="entry name" value="P-loop containing nucleoside triphosphate hydrolases"/>
    <property type="match status" value="1"/>
</dbReference>
<reference evidence="2 3" key="1">
    <citation type="submission" date="2024-02" db="EMBL/GenBank/DDBJ databases">
        <title>STSV induces naive adaptation in Sulfolobus.</title>
        <authorList>
            <person name="Xiang X."/>
            <person name="Song M."/>
        </authorList>
    </citation>
    <scope>NUCLEOTIDE SEQUENCE [LARGE SCALE GENOMIC DNA]</scope>
    <source>
        <strain evidence="2 3">RT2</strain>
    </source>
</reference>
<proteinExistence type="predicted"/>
<dbReference type="RefSeq" id="WP_338603330.1">
    <property type="nucleotide sequence ID" value="NZ_CP146016.1"/>
</dbReference>
<keyword evidence="2" id="KW-0067">ATP-binding</keyword>
<gene>
    <name evidence="2" type="ORF">V6M85_04110</name>
</gene>
<dbReference type="Gene3D" id="1.10.10.10">
    <property type="entry name" value="Winged helix-like DNA-binding domain superfamily/Winged helix DNA-binding domain"/>
    <property type="match status" value="1"/>
</dbReference>
<dbReference type="PANTHER" id="PTHR34301:SF8">
    <property type="entry name" value="ATPASE DOMAIN-CONTAINING PROTEIN"/>
    <property type="match status" value="1"/>
</dbReference>
<evidence type="ECO:0000259" key="1">
    <source>
        <dbReference type="Pfam" id="PF01637"/>
    </source>
</evidence>
<keyword evidence="2" id="KW-0547">Nucleotide-binding</keyword>
<accession>A0AAX4L4X7</accession>
<dbReference type="PANTHER" id="PTHR34301">
    <property type="entry name" value="DNA-BINDING PROTEIN-RELATED"/>
    <property type="match status" value="1"/>
</dbReference>
<sequence>MACDVFDPYPKNSRESFYDREDTLNEVKKLIQGKFWPLIIGPKRVGKTSIVKIVVNELNGVYIDASGITSLKQLASSLYNEIKFRFQIDLKVLKVDIDKKPTFSLQNILTKLGDVVIGIDEVQNITTPWFISVLSTAYNTSDVKFIFTGSMIGLSKVLVGESKGKKFSNQFKGRPIVEKEISPFSYEESVSFLAYGKERCSINMTEEEIKDSAETYQGIVGWLTYYGNLRSLGYDHKKAKEEVDNIASRIILDEYARLGEIEKVIVKALGLLKSSNWNNLKKVCEGLLGKKISDWNFDHSLKQLIKARIIYKKDGKYFLIDPMYKVLIRD</sequence>
<dbReference type="SUPFAM" id="SSF46785">
    <property type="entry name" value="Winged helix' DNA-binding domain"/>
    <property type="match status" value="1"/>
</dbReference>
<dbReference type="InterPro" id="IPR036390">
    <property type="entry name" value="WH_DNA-bd_sf"/>
</dbReference>
<evidence type="ECO:0000313" key="2">
    <source>
        <dbReference type="EMBL" id="WWQ61271.1"/>
    </source>
</evidence>
<organism evidence="2 3">
    <name type="scientific">Sulfolobus tengchongensis</name>
    <dbReference type="NCBI Taxonomy" id="207809"/>
    <lineage>
        <taxon>Archaea</taxon>
        <taxon>Thermoproteota</taxon>
        <taxon>Thermoprotei</taxon>
        <taxon>Sulfolobales</taxon>
        <taxon>Sulfolobaceae</taxon>
        <taxon>Sulfolobus</taxon>
    </lineage>
</organism>
<dbReference type="EMBL" id="CP146016">
    <property type="protein sequence ID" value="WWQ61271.1"/>
    <property type="molecule type" value="Genomic_DNA"/>
</dbReference>
<dbReference type="InterPro" id="IPR011579">
    <property type="entry name" value="ATPase_dom"/>
</dbReference>
<name>A0AAX4L4X7_9CREN</name>
<feature type="domain" description="ATPase" evidence="1">
    <location>
        <begin position="17"/>
        <end position="209"/>
    </location>
</feature>
<dbReference type="InterPro" id="IPR036388">
    <property type="entry name" value="WH-like_DNA-bd_sf"/>
</dbReference>
<dbReference type="InterPro" id="IPR027417">
    <property type="entry name" value="P-loop_NTPase"/>
</dbReference>
<dbReference type="Gene3D" id="3.40.50.300">
    <property type="entry name" value="P-loop containing nucleotide triphosphate hydrolases"/>
    <property type="match status" value="1"/>
</dbReference>
<keyword evidence="3" id="KW-1185">Reference proteome</keyword>
<protein>
    <submittedName>
        <fullName evidence="2">ATP-binding protein</fullName>
    </submittedName>
</protein>